<reference evidence="2 3" key="1">
    <citation type="submission" date="2009-10" db="EMBL/GenBank/DDBJ databases">
        <title>Complete sequence of Halothiobacillus neapolitanus c2.</title>
        <authorList>
            <consortium name="US DOE Joint Genome Institute"/>
            <person name="Lucas S."/>
            <person name="Copeland A."/>
            <person name="Lapidus A."/>
            <person name="Glavina del Rio T."/>
            <person name="Tice H."/>
            <person name="Bruce D."/>
            <person name="Goodwin L."/>
            <person name="Pitluck S."/>
            <person name="Davenport K."/>
            <person name="Brettin T."/>
            <person name="Detter J.C."/>
            <person name="Han C."/>
            <person name="Tapia R."/>
            <person name="Larimer F."/>
            <person name="Land M."/>
            <person name="Hauser L."/>
            <person name="Kyrpides N."/>
            <person name="Mikhailova N."/>
            <person name="Kerfeld C."/>
            <person name="Cannon G."/>
            <person name="Heinhort S."/>
        </authorList>
    </citation>
    <scope>NUCLEOTIDE SEQUENCE [LARGE SCALE GENOMIC DNA]</scope>
    <source>
        <strain evidence="3">ATCC 23641 / c2</strain>
    </source>
</reference>
<organism evidence="2 3">
    <name type="scientific">Halothiobacillus neapolitanus (strain ATCC 23641 / DSM 15147 / CIP 104769 / NCIMB 8539 / c2)</name>
    <name type="common">Thiobacillus neapolitanus</name>
    <dbReference type="NCBI Taxonomy" id="555778"/>
    <lineage>
        <taxon>Bacteria</taxon>
        <taxon>Pseudomonadati</taxon>
        <taxon>Pseudomonadota</taxon>
        <taxon>Gammaproteobacteria</taxon>
        <taxon>Chromatiales</taxon>
        <taxon>Halothiobacillaceae</taxon>
        <taxon>Halothiobacillus</taxon>
    </lineage>
</organism>
<evidence type="ECO:0000313" key="2">
    <source>
        <dbReference type="EMBL" id="ACX97201.1"/>
    </source>
</evidence>
<dbReference type="AlphaFoldDB" id="D0KXL3"/>
<evidence type="ECO:0000256" key="1">
    <source>
        <dbReference type="HAMAP-Rule" id="MF_02216"/>
    </source>
</evidence>
<dbReference type="STRING" id="555778.Hneap_2392"/>
<dbReference type="GO" id="GO:0006744">
    <property type="term" value="P:ubiquinone biosynthetic process"/>
    <property type="evidence" value="ECO:0007669"/>
    <property type="project" value="UniProtKB-UniRule"/>
</dbReference>
<dbReference type="HOGENOM" id="CLU_154412_0_1_6"/>
<dbReference type="OrthoDB" id="5297354at2"/>
<sequence length="87" mass="10018">MSIAHTIEELSQRIEQALPESLRQTKTEMDKTIRQAVMNAFQKMELVTRDEFDIQTQVLARTRTKLEALEQRVAAMEAALNNNAENE</sequence>
<feature type="coiled-coil region" evidence="1">
    <location>
        <begin position="59"/>
        <end position="86"/>
    </location>
</feature>
<evidence type="ECO:0000313" key="3">
    <source>
        <dbReference type="Proteomes" id="UP000009102"/>
    </source>
</evidence>
<dbReference type="HAMAP" id="MF_02216">
    <property type="entry name" value="UbiK"/>
    <property type="match status" value="1"/>
</dbReference>
<keyword evidence="1" id="KW-0963">Cytoplasm</keyword>
<comment type="similarity">
    <text evidence="1">Belongs to the UbiK family.</text>
</comment>
<comment type="function">
    <text evidence="1">Required for efficient ubiquinone (coenzyme Q) biosynthesis. UbiK is probably an accessory factor of Ubi enzymes and facilitates ubiquinone biosynthesis by acting as an assembly factor, a targeting factor, or both.</text>
</comment>
<dbReference type="UniPathway" id="UPA00232"/>
<comment type="pathway">
    <text evidence="1">Cofactor biosynthesis; ubiquinone biosynthesis.</text>
</comment>
<name>D0KXL3_HALNC</name>
<accession>D0KXL3</accession>
<dbReference type="PANTHER" id="PTHR38040">
    <property type="entry name" value="UBIQUINONE BIOSYNTHESIS ACCESSORY FACTOR UBIK"/>
    <property type="match status" value="1"/>
</dbReference>
<dbReference type="PANTHER" id="PTHR38040:SF1">
    <property type="entry name" value="UBIQUINONE BIOSYNTHESIS ACCESSORY FACTOR UBIK"/>
    <property type="match status" value="1"/>
</dbReference>
<dbReference type="EMBL" id="CP001801">
    <property type="protein sequence ID" value="ACX97201.1"/>
    <property type="molecule type" value="Genomic_DNA"/>
</dbReference>
<dbReference type="GO" id="GO:0005829">
    <property type="term" value="C:cytosol"/>
    <property type="evidence" value="ECO:0007669"/>
    <property type="project" value="TreeGrafter"/>
</dbReference>
<dbReference type="InterPro" id="IPR007475">
    <property type="entry name" value="UbiK"/>
</dbReference>
<gene>
    <name evidence="1" type="primary">ubiK</name>
    <name evidence="2" type="ordered locus">Hneap_2392</name>
</gene>
<dbReference type="eggNOG" id="COG2960">
    <property type="taxonomic scope" value="Bacteria"/>
</dbReference>
<dbReference type="KEGG" id="hna:Hneap_2392"/>
<comment type="subcellular location">
    <subcellularLocation>
        <location evidence="1">Cytoplasm</location>
    </subcellularLocation>
</comment>
<dbReference type="RefSeq" id="WP_012825232.1">
    <property type="nucleotide sequence ID" value="NC_013422.1"/>
</dbReference>
<proteinExistence type="inferred from homology"/>
<keyword evidence="1" id="KW-0175">Coiled coil</keyword>
<dbReference type="Pfam" id="PF04380">
    <property type="entry name" value="BMFP"/>
    <property type="match status" value="1"/>
</dbReference>
<keyword evidence="3" id="KW-1185">Reference proteome</keyword>
<dbReference type="Proteomes" id="UP000009102">
    <property type="component" value="Chromosome"/>
</dbReference>
<keyword evidence="1" id="KW-0831">Ubiquinone biosynthesis</keyword>
<protein>
    <recommendedName>
        <fullName evidence="1">Ubiquinone biosynthesis accessory factor UbiK</fullName>
    </recommendedName>
</protein>